<dbReference type="InterPro" id="IPR000889">
    <property type="entry name" value="Glutathione_peroxidase"/>
</dbReference>
<evidence type="ECO:0000313" key="8">
    <source>
        <dbReference type="EMBL" id="KXN71676.1"/>
    </source>
</evidence>
<dbReference type="Pfam" id="PF00255">
    <property type="entry name" value="GSHPx"/>
    <property type="match status" value="1"/>
</dbReference>
<dbReference type="CDD" id="cd00340">
    <property type="entry name" value="GSH_Peroxidase"/>
    <property type="match status" value="1"/>
</dbReference>
<dbReference type="GO" id="GO:0140824">
    <property type="term" value="F:thioredoxin-dependent peroxiredoxin activity"/>
    <property type="evidence" value="ECO:0007669"/>
    <property type="project" value="UniProtKB-EC"/>
</dbReference>
<dbReference type="SUPFAM" id="SSF52833">
    <property type="entry name" value="Thioredoxin-like"/>
    <property type="match status" value="1"/>
</dbReference>
<gene>
    <name evidence="8" type="ORF">CONCODRAFT_78184</name>
</gene>
<dbReference type="STRING" id="796925.A0A137P9J3"/>
<dbReference type="EMBL" id="KQ964469">
    <property type="protein sequence ID" value="KXN71676.1"/>
    <property type="molecule type" value="Genomic_DNA"/>
</dbReference>
<feature type="active site" evidence="5">
    <location>
        <position position="42"/>
    </location>
</feature>
<dbReference type="PROSITE" id="PS51355">
    <property type="entry name" value="GLUTATHIONE_PEROXID_3"/>
    <property type="match status" value="1"/>
</dbReference>
<evidence type="ECO:0000256" key="4">
    <source>
        <dbReference type="ARBA" id="ARBA00049091"/>
    </source>
</evidence>
<accession>A0A137P9J3</accession>
<dbReference type="PANTHER" id="PTHR11592:SF78">
    <property type="entry name" value="GLUTATHIONE PEROXIDASE"/>
    <property type="match status" value="1"/>
</dbReference>
<name>A0A137P9J3_CONC2</name>
<organism evidence="8 9">
    <name type="scientific">Conidiobolus coronatus (strain ATCC 28846 / CBS 209.66 / NRRL 28638)</name>
    <name type="common">Delacroixia coronata</name>
    <dbReference type="NCBI Taxonomy" id="796925"/>
    <lineage>
        <taxon>Eukaryota</taxon>
        <taxon>Fungi</taxon>
        <taxon>Fungi incertae sedis</taxon>
        <taxon>Zoopagomycota</taxon>
        <taxon>Entomophthoromycotina</taxon>
        <taxon>Entomophthoromycetes</taxon>
        <taxon>Entomophthorales</taxon>
        <taxon>Ancylistaceae</taxon>
        <taxon>Conidiobolus</taxon>
    </lineage>
</organism>
<dbReference type="FunFam" id="3.40.30.10:FF:000010">
    <property type="entry name" value="Glutathione peroxidase"/>
    <property type="match status" value="1"/>
</dbReference>
<evidence type="ECO:0000256" key="1">
    <source>
        <dbReference type="ARBA" id="ARBA00006926"/>
    </source>
</evidence>
<keyword evidence="2 6" id="KW-0575">Peroxidase</keyword>
<dbReference type="AlphaFoldDB" id="A0A137P9J3"/>
<comment type="similarity">
    <text evidence="1 6">Belongs to the glutathione peroxidase family.</text>
</comment>
<dbReference type="Proteomes" id="UP000070444">
    <property type="component" value="Unassembled WGS sequence"/>
</dbReference>
<reference evidence="8 9" key="1">
    <citation type="journal article" date="2015" name="Genome Biol. Evol.">
        <title>Phylogenomic analyses indicate that early fungi evolved digesting cell walls of algal ancestors of land plants.</title>
        <authorList>
            <person name="Chang Y."/>
            <person name="Wang S."/>
            <person name="Sekimoto S."/>
            <person name="Aerts A.L."/>
            <person name="Choi C."/>
            <person name="Clum A."/>
            <person name="LaButti K.M."/>
            <person name="Lindquist E.A."/>
            <person name="Yee Ngan C."/>
            <person name="Ohm R.A."/>
            <person name="Salamov A.A."/>
            <person name="Grigoriev I.V."/>
            <person name="Spatafora J.W."/>
            <person name="Berbee M.L."/>
        </authorList>
    </citation>
    <scope>NUCLEOTIDE SEQUENCE [LARGE SCALE GENOMIC DNA]</scope>
    <source>
        <strain evidence="8 9">NRRL 28638</strain>
    </source>
</reference>
<dbReference type="InterPro" id="IPR013766">
    <property type="entry name" value="Thioredoxin_domain"/>
</dbReference>
<dbReference type="OMA" id="TNTHYTQ"/>
<sequence length="164" mass="18561">MTNDTQVNSFYELKGTDINGNTFTFDRFKNKVVLIVNTACACGFTPQLKGLQELHDKYNTKGLEVVGFPSNSFNQDQAEGQELIDSYVNKHGVKFLLMQKSDVNGDNTNEVFKYLKSQKSGLLGTTFIKWNFEKFLVDRNGEVVKRYSSKGTPEEIAKDIEPLL</sequence>
<dbReference type="Gene3D" id="3.40.30.10">
    <property type="entry name" value="Glutaredoxin"/>
    <property type="match status" value="1"/>
</dbReference>
<dbReference type="PANTHER" id="PTHR11592">
    <property type="entry name" value="GLUTATHIONE PEROXIDASE"/>
    <property type="match status" value="1"/>
</dbReference>
<keyword evidence="9" id="KW-1185">Reference proteome</keyword>
<evidence type="ECO:0000313" key="9">
    <source>
        <dbReference type="Proteomes" id="UP000070444"/>
    </source>
</evidence>
<evidence type="ECO:0000256" key="5">
    <source>
        <dbReference type="PIRSR" id="PIRSR000303-1"/>
    </source>
</evidence>
<dbReference type="OrthoDB" id="446890at2759"/>
<dbReference type="InterPro" id="IPR036249">
    <property type="entry name" value="Thioredoxin-like_sf"/>
</dbReference>
<comment type="catalytic activity">
    <reaction evidence="4">
        <text>a hydroperoxide + [thioredoxin]-dithiol = an alcohol + [thioredoxin]-disulfide + H2O</text>
        <dbReference type="Rhea" id="RHEA:62620"/>
        <dbReference type="Rhea" id="RHEA-COMP:10698"/>
        <dbReference type="Rhea" id="RHEA-COMP:10700"/>
        <dbReference type="ChEBI" id="CHEBI:15377"/>
        <dbReference type="ChEBI" id="CHEBI:29950"/>
        <dbReference type="ChEBI" id="CHEBI:30879"/>
        <dbReference type="ChEBI" id="CHEBI:35924"/>
        <dbReference type="ChEBI" id="CHEBI:50058"/>
        <dbReference type="EC" id="1.11.1.24"/>
    </reaction>
</comment>
<dbReference type="PRINTS" id="PR01011">
    <property type="entry name" value="GLUTPROXDASE"/>
</dbReference>
<evidence type="ECO:0000259" key="7">
    <source>
        <dbReference type="PROSITE" id="PS51352"/>
    </source>
</evidence>
<keyword evidence="3 6" id="KW-0560">Oxidoreductase</keyword>
<proteinExistence type="inferred from homology"/>
<dbReference type="GO" id="GO:0034599">
    <property type="term" value="P:cellular response to oxidative stress"/>
    <property type="evidence" value="ECO:0007669"/>
    <property type="project" value="TreeGrafter"/>
</dbReference>
<evidence type="ECO:0000256" key="3">
    <source>
        <dbReference type="ARBA" id="ARBA00023002"/>
    </source>
</evidence>
<dbReference type="PROSITE" id="PS51352">
    <property type="entry name" value="THIOREDOXIN_2"/>
    <property type="match status" value="1"/>
</dbReference>
<dbReference type="PROSITE" id="PS00460">
    <property type="entry name" value="GLUTATHIONE_PEROXID_1"/>
    <property type="match status" value="1"/>
</dbReference>
<protein>
    <recommendedName>
        <fullName evidence="6">Glutathione peroxidase</fullName>
    </recommendedName>
</protein>
<dbReference type="InterPro" id="IPR029759">
    <property type="entry name" value="GPX_AS"/>
</dbReference>
<evidence type="ECO:0000256" key="2">
    <source>
        <dbReference type="ARBA" id="ARBA00022559"/>
    </source>
</evidence>
<evidence type="ECO:0000256" key="6">
    <source>
        <dbReference type="RuleBase" id="RU000499"/>
    </source>
</evidence>
<feature type="domain" description="Thioredoxin" evidence="7">
    <location>
        <begin position="1"/>
        <end position="164"/>
    </location>
</feature>
<dbReference type="PIRSF" id="PIRSF000303">
    <property type="entry name" value="Glutathion_perox"/>
    <property type="match status" value="1"/>
</dbReference>